<accession>A0A9P5PC56</accession>
<evidence type="ECO:0000313" key="1">
    <source>
        <dbReference type="EMBL" id="KAF9060669.1"/>
    </source>
</evidence>
<keyword evidence="2" id="KW-1185">Reference proteome</keyword>
<reference evidence="1" key="1">
    <citation type="submission" date="2020-11" db="EMBL/GenBank/DDBJ databases">
        <authorList>
            <consortium name="DOE Joint Genome Institute"/>
            <person name="Ahrendt S."/>
            <person name="Riley R."/>
            <person name="Andreopoulos W."/>
            <person name="Labutti K."/>
            <person name="Pangilinan J."/>
            <person name="Ruiz-Duenas F.J."/>
            <person name="Barrasa J.M."/>
            <person name="Sanchez-Garcia M."/>
            <person name="Camarero S."/>
            <person name="Miyauchi S."/>
            <person name="Serrano A."/>
            <person name="Linde D."/>
            <person name="Babiker R."/>
            <person name="Drula E."/>
            <person name="Ayuso-Fernandez I."/>
            <person name="Pacheco R."/>
            <person name="Padilla G."/>
            <person name="Ferreira P."/>
            <person name="Barriuso J."/>
            <person name="Kellner H."/>
            <person name="Castanera R."/>
            <person name="Alfaro M."/>
            <person name="Ramirez L."/>
            <person name="Pisabarro A.G."/>
            <person name="Kuo A."/>
            <person name="Tritt A."/>
            <person name="Lipzen A."/>
            <person name="He G."/>
            <person name="Yan M."/>
            <person name="Ng V."/>
            <person name="Cullen D."/>
            <person name="Martin F."/>
            <person name="Rosso M.-N."/>
            <person name="Henrissat B."/>
            <person name="Hibbett D."/>
            <person name="Martinez A.T."/>
            <person name="Grigoriev I.V."/>
        </authorList>
    </citation>
    <scope>NUCLEOTIDE SEQUENCE</scope>
    <source>
        <strain evidence="1">AH 40177</strain>
    </source>
</reference>
<organism evidence="1 2">
    <name type="scientific">Rhodocollybia butyracea</name>
    <dbReference type="NCBI Taxonomy" id="206335"/>
    <lineage>
        <taxon>Eukaryota</taxon>
        <taxon>Fungi</taxon>
        <taxon>Dikarya</taxon>
        <taxon>Basidiomycota</taxon>
        <taxon>Agaricomycotina</taxon>
        <taxon>Agaricomycetes</taxon>
        <taxon>Agaricomycetidae</taxon>
        <taxon>Agaricales</taxon>
        <taxon>Marasmiineae</taxon>
        <taxon>Omphalotaceae</taxon>
        <taxon>Rhodocollybia</taxon>
    </lineage>
</organism>
<dbReference type="OrthoDB" id="3037695at2759"/>
<evidence type="ECO:0000313" key="2">
    <source>
        <dbReference type="Proteomes" id="UP000772434"/>
    </source>
</evidence>
<comment type="caution">
    <text evidence="1">The sequence shown here is derived from an EMBL/GenBank/DDBJ whole genome shotgun (WGS) entry which is preliminary data.</text>
</comment>
<name>A0A9P5PC56_9AGAR</name>
<proteinExistence type="predicted"/>
<sequence>MRKIRRSIKLLSNMQLGTLHNVEVARAKAQTDLAVAERGITDALAKANKSFSSLQASFTPPSTPACQSEIVTLSMPSSFTALSTPTCRSEAVLSTPSCFPSPRKPLFSPATRIELAPAPPTAWYIVYHGVGGAQGLFDCWDGGNDAVGARDIADHWYAHRSVKKFDDFCTAKMYYNEVRNTGVNPGIYKKRYELLNKGLGWRGGYVIGATRGHNAAIHEFGLHVTEVERLDAQGPRSDFDYGLLDDDEVKEEDNVKLEDTDAGHFAA</sequence>
<protein>
    <submittedName>
        <fullName evidence="1">Uncharacterized protein</fullName>
    </submittedName>
</protein>
<dbReference type="EMBL" id="JADNRY010000232">
    <property type="protein sequence ID" value="KAF9060669.1"/>
    <property type="molecule type" value="Genomic_DNA"/>
</dbReference>
<dbReference type="Proteomes" id="UP000772434">
    <property type="component" value="Unassembled WGS sequence"/>
</dbReference>
<gene>
    <name evidence="1" type="ORF">BDP27DRAFT_1370320</name>
</gene>
<dbReference type="AlphaFoldDB" id="A0A9P5PC56"/>